<feature type="region of interest" description="Disordered" evidence="2">
    <location>
        <begin position="89"/>
        <end position="146"/>
    </location>
</feature>
<dbReference type="GO" id="GO:0034472">
    <property type="term" value="P:snRNA 3'-end processing"/>
    <property type="evidence" value="ECO:0007669"/>
    <property type="project" value="TreeGrafter"/>
</dbReference>
<dbReference type="GO" id="GO:0017069">
    <property type="term" value="F:snRNA binding"/>
    <property type="evidence" value="ECO:0007669"/>
    <property type="project" value="TreeGrafter"/>
</dbReference>
<dbReference type="InterPro" id="IPR006941">
    <property type="entry name" value="RNase_CAF1"/>
</dbReference>
<evidence type="ECO:0000313" key="4">
    <source>
        <dbReference type="Proteomes" id="UP000093000"/>
    </source>
</evidence>
<evidence type="ECO:0000313" key="3">
    <source>
        <dbReference type="EMBL" id="OBZ88968.1"/>
    </source>
</evidence>
<dbReference type="InterPro" id="IPR036397">
    <property type="entry name" value="RNaseH_sf"/>
</dbReference>
<dbReference type="PANTHER" id="PTHR15092">
    <property type="entry name" value="POLY A -SPECIFIC RIBONUCLEASE/TARGET OF EGR1, MEMBER 1"/>
    <property type="match status" value="1"/>
</dbReference>
<dbReference type="Pfam" id="PF04857">
    <property type="entry name" value="CAF1"/>
    <property type="match status" value="1"/>
</dbReference>
<gene>
    <name evidence="3" type="primary">Toe1</name>
    <name evidence="3" type="ORF">A0J61_02986</name>
</gene>
<dbReference type="OrthoDB" id="414075at2759"/>
<dbReference type="EMBL" id="LUGH01000121">
    <property type="protein sequence ID" value="OBZ88968.1"/>
    <property type="molecule type" value="Genomic_DNA"/>
</dbReference>
<dbReference type="InterPro" id="IPR012337">
    <property type="entry name" value="RNaseH-like_sf"/>
</dbReference>
<protein>
    <submittedName>
        <fullName evidence="3">Target of EGR1 protein 1</fullName>
    </submittedName>
</protein>
<dbReference type="SUPFAM" id="SSF53098">
    <property type="entry name" value="Ribonuclease H-like"/>
    <property type="match status" value="1"/>
</dbReference>
<dbReference type="GO" id="GO:0015030">
    <property type="term" value="C:Cajal body"/>
    <property type="evidence" value="ECO:0007669"/>
    <property type="project" value="TreeGrafter"/>
</dbReference>
<comment type="similarity">
    <text evidence="1">Belongs to the CAF1 family.</text>
</comment>
<dbReference type="Proteomes" id="UP000093000">
    <property type="component" value="Unassembled WGS sequence"/>
</dbReference>
<keyword evidence="4" id="KW-1185">Reference proteome</keyword>
<comment type="caution">
    <text evidence="3">The sequence shown here is derived from an EMBL/GenBank/DDBJ whole genome shotgun (WGS) entry which is preliminary data.</text>
</comment>
<sequence>MTEPKSSFACSYNDVTAQNLDFYYLKLLDKIKPASFVALDFEFTGLCKAKTTDMNHRYVALKEAIESHTIVSMGISVIQRKTKKSDLVRSTKTDLPLSQPQPQSQPQSDSPPQSQLYSLSQPQPSLDTVSPDTPSVSDNTEEEESQSYLTYECDNFDFLALTDTDFSITEDTGQFLIDHGFSFDRLFQQGIRFTTPLEQSRQNAKDNRSLLAENKQKERLKLSNMWKTITSIMKYNNIPLVVHNGLYDIMYLYHSFMDVLPNTLRGFENAISERFPSGIYDTKHLVSQYGSEFTASFLTYLFNKCDRLRQNSFTECEPSQPYFEVAINQPILPPIDNKSKIPKMESKGIKRKHHTEPDSHVSKQKITICKAYAERGYCPKEKQGDPLHHSKSPLHDIQLVLDREMGVSAYKQNYTSNPDDDTGGAHAAYYDAYMTAFVFCYLRLKIPLTHLHDNINKINIDSSMHPLRLPVPKK</sequence>
<feature type="compositionally biased region" description="Low complexity" evidence="2">
    <location>
        <begin position="94"/>
        <end position="127"/>
    </location>
</feature>
<proteinExistence type="inferred from homology"/>
<dbReference type="InterPro" id="IPR051181">
    <property type="entry name" value="CAF1_poly(A)_ribonucleases"/>
</dbReference>
<dbReference type="InParanoid" id="A0A1C7NIZ5"/>
<dbReference type="AlphaFoldDB" id="A0A1C7NIZ5"/>
<reference evidence="3 4" key="1">
    <citation type="submission" date="2016-03" db="EMBL/GenBank/DDBJ databases">
        <title>Choanephora cucurbitarum.</title>
        <authorList>
            <person name="Min B."/>
            <person name="Park H."/>
            <person name="Park J.-H."/>
            <person name="Shin H.-D."/>
            <person name="Choi I.-G."/>
        </authorList>
    </citation>
    <scope>NUCLEOTIDE SEQUENCE [LARGE SCALE GENOMIC DNA]</scope>
    <source>
        <strain evidence="3 4">KUS-F28377</strain>
    </source>
</reference>
<evidence type="ECO:0000256" key="1">
    <source>
        <dbReference type="ARBA" id="ARBA00008372"/>
    </source>
</evidence>
<dbReference type="STRING" id="101091.A0A1C7NIZ5"/>
<accession>A0A1C7NIZ5</accession>
<feature type="compositionally biased region" description="Polar residues" evidence="2">
    <location>
        <begin position="128"/>
        <end position="138"/>
    </location>
</feature>
<name>A0A1C7NIZ5_9FUNG</name>
<evidence type="ECO:0000256" key="2">
    <source>
        <dbReference type="SAM" id="MobiDB-lite"/>
    </source>
</evidence>
<dbReference type="PANTHER" id="PTHR15092:SF37">
    <property type="entry name" value="TARGET OF EGR1 PROTEIN 1"/>
    <property type="match status" value="1"/>
</dbReference>
<organism evidence="3 4">
    <name type="scientific">Choanephora cucurbitarum</name>
    <dbReference type="NCBI Taxonomy" id="101091"/>
    <lineage>
        <taxon>Eukaryota</taxon>
        <taxon>Fungi</taxon>
        <taxon>Fungi incertae sedis</taxon>
        <taxon>Mucoromycota</taxon>
        <taxon>Mucoromycotina</taxon>
        <taxon>Mucoromycetes</taxon>
        <taxon>Mucorales</taxon>
        <taxon>Mucorineae</taxon>
        <taxon>Choanephoraceae</taxon>
        <taxon>Choanephoroideae</taxon>
        <taxon>Choanephora</taxon>
    </lineage>
</organism>
<dbReference type="GO" id="GO:0000175">
    <property type="term" value="F:3'-5'-RNA exonuclease activity"/>
    <property type="evidence" value="ECO:0007669"/>
    <property type="project" value="TreeGrafter"/>
</dbReference>
<dbReference type="Gene3D" id="3.30.420.10">
    <property type="entry name" value="Ribonuclease H-like superfamily/Ribonuclease H"/>
    <property type="match status" value="1"/>
</dbReference>